<keyword evidence="3" id="KW-1185">Reference proteome</keyword>
<evidence type="ECO:0000313" key="3">
    <source>
        <dbReference type="Proteomes" id="UP000666369"/>
    </source>
</evidence>
<protein>
    <submittedName>
        <fullName evidence="2">PEP-CTERM sorting domain-containing protein</fullName>
    </submittedName>
</protein>
<dbReference type="Pfam" id="PF07589">
    <property type="entry name" value="PEP-CTERM"/>
    <property type="match status" value="1"/>
</dbReference>
<accession>A0ABX0FJF6</accession>
<dbReference type="Proteomes" id="UP000666369">
    <property type="component" value="Unassembled WGS sequence"/>
</dbReference>
<sequence>MVKALFETQYASLTNADPTIQKVNRVAFQLALWEIVADNANITSGDYLYNSLSNKYVSAANNMLLGIDGYTVLGKYNYTTFNGVAGSKGSQDLISVSAVPEADTWAMLAAGLGLIGFMGRRNTRRTEKFAA</sequence>
<reference evidence="3" key="1">
    <citation type="submission" date="2023-07" db="EMBL/GenBank/DDBJ databases">
        <title>Duganella aceri sp. nov., isolated from tree sap.</title>
        <authorList>
            <person name="Kim I.S."/>
        </authorList>
    </citation>
    <scope>NUCLEOTIDE SEQUENCE [LARGE SCALE GENOMIC DNA]</scope>
    <source>
        <strain evidence="3">SAP-35</strain>
    </source>
</reference>
<dbReference type="InterPro" id="IPR013424">
    <property type="entry name" value="Ice-binding_C"/>
</dbReference>
<comment type="caution">
    <text evidence="2">The sequence shown here is derived from an EMBL/GenBank/DDBJ whole genome shotgun (WGS) entry which is preliminary data.</text>
</comment>
<gene>
    <name evidence="2" type="ORF">GW587_10500</name>
</gene>
<proteinExistence type="predicted"/>
<name>A0ABX0FJF6_9BURK</name>
<feature type="domain" description="Ice-binding protein C-terminal" evidence="1">
    <location>
        <begin position="98"/>
        <end position="121"/>
    </location>
</feature>
<evidence type="ECO:0000259" key="1">
    <source>
        <dbReference type="Pfam" id="PF07589"/>
    </source>
</evidence>
<dbReference type="EMBL" id="JAADJT010000004">
    <property type="protein sequence ID" value="NGZ84688.1"/>
    <property type="molecule type" value="Genomic_DNA"/>
</dbReference>
<organism evidence="2 3">
    <name type="scientific">Duganella aceris</name>
    <dbReference type="NCBI Taxonomy" id="2703883"/>
    <lineage>
        <taxon>Bacteria</taxon>
        <taxon>Pseudomonadati</taxon>
        <taxon>Pseudomonadota</taxon>
        <taxon>Betaproteobacteria</taxon>
        <taxon>Burkholderiales</taxon>
        <taxon>Oxalobacteraceae</taxon>
        <taxon>Telluria group</taxon>
        <taxon>Duganella</taxon>
    </lineage>
</organism>
<evidence type="ECO:0000313" key="2">
    <source>
        <dbReference type="EMBL" id="NGZ84688.1"/>
    </source>
</evidence>